<evidence type="ECO:0000313" key="3">
    <source>
        <dbReference type="EMBL" id="VAH07696.1"/>
    </source>
</evidence>
<keyword evidence="4" id="KW-1185">Reference proteome</keyword>
<dbReference type="EMBL" id="LT934111">
    <property type="protein sequence ID" value="VAH07696.1"/>
    <property type="molecule type" value="Genomic_DNA"/>
</dbReference>
<dbReference type="InterPro" id="IPR006566">
    <property type="entry name" value="FBD"/>
</dbReference>
<feature type="domain" description="F-box/LRR-repeat protein 15/At3g58940/PEG3-like LRR" evidence="2">
    <location>
        <begin position="1"/>
        <end position="38"/>
    </location>
</feature>
<reference evidence="3 4" key="1">
    <citation type="submission" date="2017-09" db="EMBL/GenBank/DDBJ databases">
        <authorList>
            <consortium name="International Durum Wheat Genome Sequencing Consortium (IDWGSC)"/>
            <person name="Milanesi L."/>
        </authorList>
    </citation>
    <scope>NUCLEOTIDE SEQUENCE [LARGE SCALE GENOMIC DNA]</scope>
    <source>
        <strain evidence="4">cv. Svevo</strain>
    </source>
</reference>
<proteinExistence type="predicted"/>
<gene>
    <name evidence="3" type="ORF">TRITD_1Av1G168380</name>
</gene>
<accession>A0A9R0QDU1</accession>
<dbReference type="InterPro" id="IPR055411">
    <property type="entry name" value="LRR_FXL15/At3g58940/PEG3-like"/>
</dbReference>
<sequence>MVPSVRILALDVRCGVCSYAKMIPAVLRCFPNVETLHIMVKPLSGETGQPSGKHNLEFLNESGTIKCIRSCIKLLVFHDFRGDRSELAFLKFFFKSALVLEEALIVMANGSFTLMEDMLSKVKPLGSMKRASSDSTITINPQGGSIWNFKKASDFSLCDPFAND</sequence>
<dbReference type="Gramene" id="TRITD1Av1G168380.2">
    <property type="protein sequence ID" value="TRITD1Av1G168380.2"/>
    <property type="gene ID" value="TRITD1Av1G168380"/>
</dbReference>
<evidence type="ECO:0000313" key="4">
    <source>
        <dbReference type="Proteomes" id="UP000324705"/>
    </source>
</evidence>
<feature type="domain" description="FBD" evidence="1">
    <location>
        <begin position="61"/>
        <end position="105"/>
    </location>
</feature>
<dbReference type="Proteomes" id="UP000324705">
    <property type="component" value="Chromosome 1A"/>
</dbReference>
<protein>
    <recommendedName>
        <fullName evidence="5">FBD domain-containing protein</fullName>
    </recommendedName>
</protein>
<dbReference type="PANTHER" id="PTHR32141:SF91">
    <property type="entry name" value="F-BOX DOMAIN-CONTAINING PROTEIN"/>
    <property type="match status" value="1"/>
</dbReference>
<evidence type="ECO:0000259" key="1">
    <source>
        <dbReference type="Pfam" id="PF08387"/>
    </source>
</evidence>
<name>A0A9R0QDU1_TRITD</name>
<organism evidence="3 4">
    <name type="scientific">Triticum turgidum subsp. durum</name>
    <name type="common">Durum wheat</name>
    <name type="synonym">Triticum durum</name>
    <dbReference type="NCBI Taxonomy" id="4567"/>
    <lineage>
        <taxon>Eukaryota</taxon>
        <taxon>Viridiplantae</taxon>
        <taxon>Streptophyta</taxon>
        <taxon>Embryophyta</taxon>
        <taxon>Tracheophyta</taxon>
        <taxon>Spermatophyta</taxon>
        <taxon>Magnoliopsida</taxon>
        <taxon>Liliopsida</taxon>
        <taxon>Poales</taxon>
        <taxon>Poaceae</taxon>
        <taxon>BOP clade</taxon>
        <taxon>Pooideae</taxon>
        <taxon>Triticodae</taxon>
        <taxon>Triticeae</taxon>
        <taxon>Triticinae</taxon>
        <taxon>Triticum</taxon>
    </lineage>
</organism>
<dbReference type="Pfam" id="PF24758">
    <property type="entry name" value="LRR_At5g56370"/>
    <property type="match status" value="1"/>
</dbReference>
<dbReference type="AlphaFoldDB" id="A0A9R0QDU1"/>
<dbReference type="OMA" id="DIEFWDQ"/>
<dbReference type="PANTHER" id="PTHR32141">
    <property type="match status" value="1"/>
</dbReference>
<dbReference type="InterPro" id="IPR055302">
    <property type="entry name" value="F-box_dom-containing"/>
</dbReference>
<evidence type="ECO:0000259" key="2">
    <source>
        <dbReference type="Pfam" id="PF24758"/>
    </source>
</evidence>
<dbReference type="Pfam" id="PF08387">
    <property type="entry name" value="FBD"/>
    <property type="match status" value="1"/>
</dbReference>
<evidence type="ECO:0008006" key="5">
    <source>
        <dbReference type="Google" id="ProtNLM"/>
    </source>
</evidence>